<evidence type="ECO:0000313" key="1">
    <source>
        <dbReference type="EMBL" id="SMO31799.1"/>
    </source>
</evidence>
<accession>A0A521AAF6</accession>
<gene>
    <name evidence="1" type="ORF">SAMN06265221_1018</name>
</gene>
<dbReference type="Proteomes" id="UP000319014">
    <property type="component" value="Unassembled WGS sequence"/>
</dbReference>
<dbReference type="EMBL" id="FXTK01000001">
    <property type="protein sequence ID" value="SMO31799.1"/>
    <property type="molecule type" value="Genomic_DNA"/>
</dbReference>
<dbReference type="SUPFAM" id="SSF52266">
    <property type="entry name" value="SGNH hydrolase"/>
    <property type="match status" value="1"/>
</dbReference>
<proteinExistence type="predicted"/>
<name>A0A521AAF6_9RHOB</name>
<reference evidence="1 2" key="1">
    <citation type="submission" date="2017-05" db="EMBL/GenBank/DDBJ databases">
        <authorList>
            <person name="Varghese N."/>
            <person name="Submissions S."/>
        </authorList>
    </citation>
    <scope>NUCLEOTIDE SEQUENCE [LARGE SCALE GENOMIC DNA]</scope>
    <source>
        <strain evidence="1 2">DSM 100094</strain>
    </source>
</reference>
<protein>
    <recommendedName>
        <fullName evidence="3">Sialate O-acetylesterase domain-containing protein</fullName>
    </recommendedName>
</protein>
<evidence type="ECO:0000313" key="2">
    <source>
        <dbReference type="Proteomes" id="UP000319014"/>
    </source>
</evidence>
<dbReference type="InterPro" id="IPR036514">
    <property type="entry name" value="SGNH_hydro_sf"/>
</dbReference>
<evidence type="ECO:0008006" key="3">
    <source>
        <dbReference type="Google" id="ProtNLM"/>
    </source>
</evidence>
<organism evidence="1 2">
    <name type="scientific">Paracoccus laeviglucosivorans</name>
    <dbReference type="NCBI Taxonomy" id="1197861"/>
    <lineage>
        <taxon>Bacteria</taxon>
        <taxon>Pseudomonadati</taxon>
        <taxon>Pseudomonadota</taxon>
        <taxon>Alphaproteobacteria</taxon>
        <taxon>Rhodobacterales</taxon>
        <taxon>Paracoccaceae</taxon>
        <taxon>Paracoccus</taxon>
    </lineage>
</organism>
<dbReference type="Gene3D" id="3.40.50.1110">
    <property type="entry name" value="SGNH hydrolase"/>
    <property type="match status" value="1"/>
</dbReference>
<dbReference type="AlphaFoldDB" id="A0A521AAF6"/>
<dbReference type="GO" id="GO:0016788">
    <property type="term" value="F:hydrolase activity, acting on ester bonds"/>
    <property type="evidence" value="ECO:0007669"/>
    <property type="project" value="UniProtKB-ARBA"/>
</dbReference>
<sequence>MPVPEPAAFLPDTDLKPALLIFTYGQSNADGFVTAGRPQSPLLENPEVLTPSASNAREVSGQRKQARQVFWQDGRRLRPEHLQRIMPTAWRAIGSTSILHVAGSVLMASGGYDGIYVQSAAKGGMRLVGLPPPHQYLTGIFRLADGSVSPILQDMLDDAAELLAAARANGRDASRCYILFIHGEADRATPVDAYVEAFHQAKTMIDESLIRLGCRPHWLVTQIAGTTGEFSGNDWHSRQAILRIAQQGGANLTFLGPLYPYSLQDSIHHGPEGKTLIGELSALAISALEAGQAWHAPRPLSWRRLDDRRIQIDVFADGPLMTDHDAPAYPNFGFSLPARIPNRISDVALTGPDRIVVELESPARGGLVLDYAFRRSDPASRGEPRPLPFGGGQIRTGFSSPSRIYPGKHLHHWLPGFRLAIPPGQAAGPFTP</sequence>
<keyword evidence="2" id="KW-1185">Reference proteome</keyword>